<protein>
    <recommendedName>
        <fullName evidence="3">DDHD domain-containing protein</fullName>
    </recommendedName>
</protein>
<feature type="compositionally biased region" description="Polar residues" evidence="2">
    <location>
        <begin position="1177"/>
        <end position="1194"/>
    </location>
</feature>
<dbReference type="PANTHER" id="PTHR23509">
    <property type="entry name" value="PA-PL1 PHOSPHOLIPASE FAMILY"/>
    <property type="match status" value="1"/>
</dbReference>
<feature type="region of interest" description="Disordered" evidence="2">
    <location>
        <begin position="1032"/>
        <end position="1052"/>
    </location>
</feature>
<feature type="region of interest" description="Disordered" evidence="2">
    <location>
        <begin position="828"/>
        <end position="864"/>
    </location>
</feature>
<evidence type="ECO:0000256" key="2">
    <source>
        <dbReference type="SAM" id="MobiDB-lite"/>
    </source>
</evidence>
<evidence type="ECO:0000259" key="3">
    <source>
        <dbReference type="PROSITE" id="PS51043"/>
    </source>
</evidence>
<reference evidence="4 5" key="1">
    <citation type="submission" date="2024-03" db="EMBL/GenBank/DDBJ databases">
        <title>The genome assembly and annotation of the cricket Gryllus longicercus Weissman &amp; Gray.</title>
        <authorList>
            <person name="Szrajer S."/>
            <person name="Gray D."/>
            <person name="Ylla G."/>
        </authorList>
    </citation>
    <scope>NUCLEOTIDE SEQUENCE [LARGE SCALE GENOMIC DNA]</scope>
    <source>
        <strain evidence="4">DAG 2021-001</strain>
        <tissue evidence="4">Whole body minus gut</tissue>
    </source>
</reference>
<feature type="compositionally biased region" description="Low complexity" evidence="2">
    <location>
        <begin position="395"/>
        <end position="405"/>
    </location>
</feature>
<comment type="caution">
    <text evidence="4">The sequence shown here is derived from an EMBL/GenBank/DDBJ whole genome shotgun (WGS) entry which is preliminary data.</text>
</comment>
<dbReference type="SMART" id="SM01127">
    <property type="entry name" value="DDHD"/>
    <property type="match status" value="1"/>
</dbReference>
<feature type="compositionally biased region" description="Pro residues" evidence="2">
    <location>
        <begin position="250"/>
        <end position="268"/>
    </location>
</feature>
<evidence type="ECO:0000256" key="1">
    <source>
        <dbReference type="ARBA" id="ARBA00038464"/>
    </source>
</evidence>
<evidence type="ECO:0000313" key="5">
    <source>
        <dbReference type="Proteomes" id="UP001378592"/>
    </source>
</evidence>
<dbReference type="Pfam" id="PF02862">
    <property type="entry name" value="DDHD"/>
    <property type="match status" value="1"/>
</dbReference>
<dbReference type="GO" id="GO:0030134">
    <property type="term" value="C:COPII-coated ER to Golgi transport vesicle"/>
    <property type="evidence" value="ECO:0007669"/>
    <property type="project" value="TreeGrafter"/>
</dbReference>
<dbReference type="PANTHER" id="PTHR23509:SF10">
    <property type="entry name" value="LD21067P"/>
    <property type="match status" value="1"/>
</dbReference>
<dbReference type="EMBL" id="JAZDUA010000146">
    <property type="protein sequence ID" value="KAK7866471.1"/>
    <property type="molecule type" value="Genomic_DNA"/>
</dbReference>
<name>A0AAN9VPG3_9ORTH</name>
<dbReference type="GO" id="GO:0046872">
    <property type="term" value="F:metal ion binding"/>
    <property type="evidence" value="ECO:0007669"/>
    <property type="project" value="InterPro"/>
</dbReference>
<dbReference type="AlphaFoldDB" id="A0AAN9VPG3"/>
<evidence type="ECO:0000313" key="4">
    <source>
        <dbReference type="EMBL" id="KAK7866471.1"/>
    </source>
</evidence>
<feature type="compositionally biased region" description="Basic and acidic residues" evidence="2">
    <location>
        <begin position="1032"/>
        <end position="1044"/>
    </location>
</feature>
<comment type="similarity">
    <text evidence="1">Belongs to the PA-PLA1 family.</text>
</comment>
<feature type="region of interest" description="Disordered" evidence="2">
    <location>
        <begin position="222"/>
        <end position="315"/>
    </location>
</feature>
<dbReference type="InterPro" id="IPR057825">
    <property type="entry name" value="WWE_SEC23-DDH2"/>
</dbReference>
<dbReference type="GO" id="GO:0004620">
    <property type="term" value="F:phospholipase activity"/>
    <property type="evidence" value="ECO:0007669"/>
    <property type="project" value="TreeGrafter"/>
</dbReference>
<feature type="region of interest" description="Disordered" evidence="2">
    <location>
        <begin position="59"/>
        <end position="82"/>
    </location>
</feature>
<feature type="compositionally biased region" description="Low complexity" evidence="2">
    <location>
        <begin position="229"/>
        <end position="249"/>
    </location>
</feature>
<organism evidence="4 5">
    <name type="scientific">Gryllus longicercus</name>
    <dbReference type="NCBI Taxonomy" id="2509291"/>
    <lineage>
        <taxon>Eukaryota</taxon>
        <taxon>Metazoa</taxon>
        <taxon>Ecdysozoa</taxon>
        <taxon>Arthropoda</taxon>
        <taxon>Hexapoda</taxon>
        <taxon>Insecta</taxon>
        <taxon>Pterygota</taxon>
        <taxon>Neoptera</taxon>
        <taxon>Polyneoptera</taxon>
        <taxon>Orthoptera</taxon>
        <taxon>Ensifera</taxon>
        <taxon>Gryllidea</taxon>
        <taxon>Grylloidea</taxon>
        <taxon>Gryllidae</taxon>
        <taxon>Gryllinae</taxon>
        <taxon>Gryllus</taxon>
    </lineage>
</organism>
<proteinExistence type="inferred from homology"/>
<feature type="compositionally biased region" description="Low complexity" evidence="2">
    <location>
        <begin position="282"/>
        <end position="304"/>
    </location>
</feature>
<dbReference type="Pfam" id="PF02825">
    <property type="entry name" value="WWE"/>
    <property type="match status" value="1"/>
</dbReference>
<gene>
    <name evidence="4" type="ORF">R5R35_014340</name>
</gene>
<dbReference type="Pfam" id="PF23464">
    <property type="entry name" value="WWE_3"/>
    <property type="match status" value="1"/>
</dbReference>
<dbReference type="InterPro" id="IPR004177">
    <property type="entry name" value="DDHD_dom"/>
</dbReference>
<feature type="compositionally biased region" description="Basic and acidic residues" evidence="2">
    <location>
        <begin position="828"/>
        <end position="838"/>
    </location>
</feature>
<feature type="compositionally biased region" description="Polar residues" evidence="2">
    <location>
        <begin position="410"/>
        <end position="429"/>
    </location>
</feature>
<accession>A0AAN9VPG3</accession>
<feature type="region of interest" description="Disordered" evidence="2">
    <location>
        <begin position="327"/>
        <end position="369"/>
    </location>
</feature>
<feature type="compositionally biased region" description="Polar residues" evidence="2">
    <location>
        <begin position="148"/>
        <end position="168"/>
    </location>
</feature>
<dbReference type="Proteomes" id="UP001378592">
    <property type="component" value="Unassembled WGS sequence"/>
</dbReference>
<dbReference type="InterPro" id="IPR004170">
    <property type="entry name" value="WWE_dom"/>
</dbReference>
<feature type="region of interest" description="Disordered" evidence="2">
    <location>
        <begin position="395"/>
        <end position="434"/>
    </location>
</feature>
<feature type="region of interest" description="Disordered" evidence="2">
    <location>
        <begin position="1162"/>
        <end position="1221"/>
    </location>
</feature>
<feature type="compositionally biased region" description="Low complexity" evidence="2">
    <location>
        <begin position="1164"/>
        <end position="1176"/>
    </location>
</feature>
<dbReference type="InterPro" id="IPR058055">
    <property type="entry name" value="PA-PLA1"/>
</dbReference>
<feature type="compositionally biased region" description="Low complexity" evidence="2">
    <location>
        <begin position="332"/>
        <end position="362"/>
    </location>
</feature>
<feature type="region of interest" description="Disordered" evidence="2">
    <location>
        <begin position="140"/>
        <end position="168"/>
    </location>
</feature>
<feature type="domain" description="DDHD" evidence="3">
    <location>
        <begin position="899"/>
        <end position="1101"/>
    </location>
</feature>
<keyword evidence="5" id="KW-1185">Reference proteome</keyword>
<dbReference type="PROSITE" id="PS51043">
    <property type="entry name" value="DDHD"/>
    <property type="match status" value="1"/>
</dbReference>
<sequence>MAERKKSDMSRSVKNSLLTAAEFGFPYENFSTAAVLVPASQNNSSVLLEDVGEVDSFVGQNPPSSSVLPPFSAAPIQSKPGNSSILASELQRSFSPGHNPLVSSDIKPITFFTSQSNTSADPFSFPPSTLPQLYQHSLPHTAPVSEPVSRSFSGRSTPSNYDSRPTSSVPLLSPAQIGQPFTAATVANTNLVYSQVPPAIPVSNSSNSYFKPLSPVPFTSSQGDFLSKPSPLITPSSASSPASHLSPSLITPPPPSNVPPSGITPPPSNVLRPVVTPPPTSVPFSQPSALLTPAPAVTPVPLTSGAPPGSGTNTYRLGNQRKLQYAQPPGLSVSSSPSVYSPATISAPPSTPFSSTFTNSSPVPEPLTEFSSTSFTSSPFVPTPLEELQSLPSITTLSTPSSTSSFHFPPQNSYVSPSTGGNLTNSFSSPAVPPASQHTIPSVASYFPSPIVAAANAMAATVAAANGAPQFQTPSQTPTDASVIPASFNNLSIGQPTYRPVYHHWFLKKEIESKVLWQPFSMADSLALEAAFTSTDISPDTVVATDGGRYDVNILRRQRTAVYWEENPSEVRRCSWFYKGAIDSRYVPYEESVATKLEEEFKIAMNKNEWHRRVELAHGETVVFHGSNVMVHFPQAASPDAWGNTPQVTTRPRVVKRGVDEFDIEDGEPPVVDHLLFLVHGVGSACDLKFRTVEEVVDDFRSLSLQLVQSHFRTSVEQGKVNRIEVLPVSWHSTLHGEDTGIDQKLKCITLPSIPKLRHFTNDTLLDILFYTSPVFCQTIIHTVGKEINRLYELFRNRHPNFQGGISVGGHSLGSLILFDLLCHQKDPQTPTTEKESKLQSIPSEDSADPATSDEVTAKDSNTFSAQKVPPHLRRLSHRVSYVMGNAGTGQPFITYPQLNFHPKAFFAMGSPIGMFVTVRGIDALGEDFKLPTCPGFFNIFHPFDPVAYRIETLINPDLCNLKPVMIPHHKGRKRMHLELKETMARVGADLKQKFLDSVRSTWNTVYQIAMFHRSDTNALEQEVDKVIEEQLQHQETESSHSEEPDPDVAVGQLNSGRRVDYVLQEAPLESFNEYLFALGSHVCYWESEDTMLMILKEVYNAMGISADSNVHPTNATYERRHSGSATTPDLPSYQDSLFATPSSSISQFVGENTDNRLDQQTAVVSSESSGKVSPSTPQTVNQSLGVGSSNRPTSLGMDPTAPPSENKNIGPPPISGFMRK</sequence>